<reference evidence="3" key="1">
    <citation type="submission" date="2015-10" db="EMBL/GenBank/DDBJ databases">
        <title>Biosynthesis of SCL-MCL polyhydroxyalkanoates by metagenomic clones in Pseudomonas putida.</title>
        <authorList>
            <person name="Cheng J."/>
            <person name="Charles T.C."/>
        </authorList>
    </citation>
    <scope>NUCLEOTIDE SEQUENCE</scope>
</reference>
<dbReference type="InterPro" id="IPR014347">
    <property type="entry name" value="Tautomerase/MIF_sf"/>
</dbReference>
<dbReference type="InterPro" id="IPR004370">
    <property type="entry name" value="4-OT-like_dom"/>
</dbReference>
<dbReference type="SUPFAM" id="SSF55331">
    <property type="entry name" value="Tautomerase/MIF"/>
    <property type="match status" value="1"/>
</dbReference>
<name>A0A0U3BBP1_9BACT</name>
<dbReference type="EMBL" id="KT944263">
    <property type="protein sequence ID" value="ALV86437.1"/>
    <property type="molecule type" value="Genomic_DNA"/>
</dbReference>
<dbReference type="GO" id="GO:0016853">
    <property type="term" value="F:isomerase activity"/>
    <property type="evidence" value="ECO:0007669"/>
    <property type="project" value="UniProtKB-KW"/>
</dbReference>
<dbReference type="Gene3D" id="3.30.429.10">
    <property type="entry name" value="Macrophage Migration Inhibitory Factor"/>
    <property type="match status" value="2"/>
</dbReference>
<evidence type="ECO:0000256" key="1">
    <source>
        <dbReference type="ARBA" id="ARBA00023235"/>
    </source>
</evidence>
<evidence type="ECO:0000313" key="3">
    <source>
        <dbReference type="EMBL" id="ALV86437.1"/>
    </source>
</evidence>
<sequence>MPILEYHLTDGQYTDAQCEKLLVESSKLYAQILGSPMDRVRVVIHQHRPSMVAVAGVLMNKGGKSAPFFFFLALLGRPVEERHALLTGFTDLVVDILGAERSAVRGGCWTIPPEDWAIGGTPASVLRAAEVKARADAAAP</sequence>
<feature type="domain" description="4-oxalocrotonate tautomerase-like" evidence="2">
    <location>
        <begin position="2"/>
        <end position="59"/>
    </location>
</feature>
<dbReference type="Pfam" id="PF01361">
    <property type="entry name" value="Tautomerase"/>
    <property type="match status" value="1"/>
</dbReference>
<keyword evidence="1" id="KW-0413">Isomerase</keyword>
<protein>
    <submittedName>
        <fullName evidence="3">4-oxalocrotonate tautomerase</fullName>
    </submittedName>
</protein>
<organism evidence="3">
    <name type="scientific">uncultured bacterium 16</name>
    <dbReference type="NCBI Taxonomy" id="1748268"/>
    <lineage>
        <taxon>Bacteria</taxon>
        <taxon>environmental samples</taxon>
    </lineage>
</organism>
<evidence type="ECO:0000259" key="2">
    <source>
        <dbReference type="Pfam" id="PF01361"/>
    </source>
</evidence>
<proteinExistence type="predicted"/>
<dbReference type="AlphaFoldDB" id="A0A0U3BBP1"/>
<accession>A0A0U3BBP1</accession>